<evidence type="ECO:0000313" key="3">
    <source>
        <dbReference type="EMBL" id="KAK8523387.1"/>
    </source>
</evidence>
<dbReference type="EMBL" id="JBBPBM010000043">
    <property type="protein sequence ID" value="KAK8523387.1"/>
    <property type="molecule type" value="Genomic_DNA"/>
</dbReference>
<accession>A0ABR2CUB8</accession>
<feature type="transmembrane region" description="Helical" evidence="2">
    <location>
        <begin position="180"/>
        <end position="201"/>
    </location>
</feature>
<dbReference type="PANTHER" id="PTHR35469">
    <property type="entry name" value="TRANSMEMBRANE PROTEIN"/>
    <property type="match status" value="1"/>
</dbReference>
<reference evidence="3 4" key="1">
    <citation type="journal article" date="2024" name="G3 (Bethesda)">
        <title>Genome assembly of Hibiscus sabdariffa L. provides insights into metabolisms of medicinal natural products.</title>
        <authorList>
            <person name="Kim T."/>
        </authorList>
    </citation>
    <scope>NUCLEOTIDE SEQUENCE [LARGE SCALE GENOMIC DNA]</scope>
    <source>
        <strain evidence="3">TK-2024</strain>
        <tissue evidence="3">Old leaves</tissue>
    </source>
</reference>
<name>A0ABR2CUB8_9ROSI</name>
<comment type="caution">
    <text evidence="3">The sequence shown here is derived from an EMBL/GenBank/DDBJ whole genome shotgun (WGS) entry which is preliminary data.</text>
</comment>
<feature type="region of interest" description="Disordered" evidence="1">
    <location>
        <begin position="84"/>
        <end position="138"/>
    </location>
</feature>
<evidence type="ECO:0000256" key="1">
    <source>
        <dbReference type="SAM" id="MobiDB-lite"/>
    </source>
</evidence>
<feature type="region of interest" description="Disordered" evidence="1">
    <location>
        <begin position="26"/>
        <end position="67"/>
    </location>
</feature>
<organism evidence="3 4">
    <name type="scientific">Hibiscus sabdariffa</name>
    <name type="common">roselle</name>
    <dbReference type="NCBI Taxonomy" id="183260"/>
    <lineage>
        <taxon>Eukaryota</taxon>
        <taxon>Viridiplantae</taxon>
        <taxon>Streptophyta</taxon>
        <taxon>Embryophyta</taxon>
        <taxon>Tracheophyta</taxon>
        <taxon>Spermatophyta</taxon>
        <taxon>Magnoliopsida</taxon>
        <taxon>eudicotyledons</taxon>
        <taxon>Gunneridae</taxon>
        <taxon>Pentapetalae</taxon>
        <taxon>rosids</taxon>
        <taxon>malvids</taxon>
        <taxon>Malvales</taxon>
        <taxon>Malvaceae</taxon>
        <taxon>Malvoideae</taxon>
        <taxon>Hibiscus</taxon>
    </lineage>
</organism>
<protein>
    <recommendedName>
        <fullName evidence="5">Transmembrane protein</fullName>
    </recommendedName>
</protein>
<sequence>MATSSRESRRRKILERGSDRLAFITGHLQNLPPPPPPLSDNQIDTDPPPPPSAPLAQDPPLVFPSQTAVYPDVGDEASTSVLLKHNPSSDANQNQPSVYNGGIGEGPTPNGRDRSIGPSNDSMLDTNGQADSLPVSSDDQISSIFTSGTLLHSETPTRKHNLFTPKQISSAIDASGQARLLCSVIVAVLVVLVHLGFPLLGNRFLGSIISFRPLYFILLTNITLVIGRLLYGDHVSSRRVIAEANKPSSADDNNWAEQLSKTLEVGLVAKKAIDAVFMDCSVYLIIVICGLSFT</sequence>
<feature type="compositionally biased region" description="Polar residues" evidence="1">
    <location>
        <begin position="117"/>
        <end position="138"/>
    </location>
</feature>
<dbReference type="Proteomes" id="UP001472677">
    <property type="component" value="Unassembled WGS sequence"/>
</dbReference>
<evidence type="ECO:0000256" key="2">
    <source>
        <dbReference type="SAM" id="Phobius"/>
    </source>
</evidence>
<feature type="transmembrane region" description="Helical" evidence="2">
    <location>
        <begin position="213"/>
        <end position="231"/>
    </location>
</feature>
<keyword evidence="2" id="KW-1133">Transmembrane helix</keyword>
<feature type="compositionally biased region" description="Polar residues" evidence="1">
    <location>
        <begin position="84"/>
        <end position="98"/>
    </location>
</feature>
<gene>
    <name evidence="3" type="ORF">V6N12_047907</name>
</gene>
<keyword evidence="4" id="KW-1185">Reference proteome</keyword>
<keyword evidence="2" id="KW-0812">Transmembrane</keyword>
<keyword evidence="2" id="KW-0472">Membrane</keyword>
<evidence type="ECO:0008006" key="5">
    <source>
        <dbReference type="Google" id="ProtNLM"/>
    </source>
</evidence>
<proteinExistence type="predicted"/>
<evidence type="ECO:0000313" key="4">
    <source>
        <dbReference type="Proteomes" id="UP001472677"/>
    </source>
</evidence>
<dbReference type="PANTHER" id="PTHR35469:SF4">
    <property type="entry name" value="TRANSMEMBRANE PROTEIN"/>
    <property type="match status" value="1"/>
</dbReference>